<evidence type="ECO:0000313" key="4">
    <source>
        <dbReference type="EMBL" id="GAE30928.1"/>
    </source>
</evidence>
<dbReference type="RefSeq" id="WP_052015841.1">
    <property type="nucleotide sequence ID" value="NZ_BAUU01000014.1"/>
</dbReference>
<evidence type="ECO:0000259" key="3">
    <source>
        <dbReference type="Pfam" id="PF00685"/>
    </source>
</evidence>
<dbReference type="SUPFAM" id="SSF52540">
    <property type="entry name" value="P-loop containing nucleoside triphosphate hydrolases"/>
    <property type="match status" value="1"/>
</dbReference>
<protein>
    <submittedName>
        <fullName evidence="4">Putative deacetylase sulfotransferase</fullName>
    </submittedName>
</protein>
<keyword evidence="1 4" id="KW-0808">Transferase</keyword>
<dbReference type="Pfam" id="PF00685">
    <property type="entry name" value="Sulfotransfer_1"/>
    <property type="match status" value="1"/>
</dbReference>
<reference evidence="4" key="1">
    <citation type="journal article" date="2014" name="Genome Announc.">
        <title>Draft Genome Sequences of Three Alkaliphilic Bacillus Strains, Bacillus wakoensis JCM 9140T, Bacillus akibai JCM 9157T, and Bacillus hemicellulosilyticus JCM 9152T.</title>
        <authorList>
            <person name="Yuki M."/>
            <person name="Oshima K."/>
            <person name="Suda W."/>
            <person name="Oshida Y."/>
            <person name="Kitamura K."/>
            <person name="Iida T."/>
            <person name="Hattori M."/>
            <person name="Ohkuma M."/>
        </authorList>
    </citation>
    <scope>NUCLEOTIDE SEQUENCE [LARGE SCALE GENOMIC DNA]</scope>
    <source>
        <strain evidence="4">JCM 9152</strain>
    </source>
</reference>
<accession>W4QH25</accession>
<evidence type="ECO:0000256" key="1">
    <source>
        <dbReference type="ARBA" id="ARBA00022679"/>
    </source>
</evidence>
<dbReference type="OrthoDB" id="9797480at2"/>
<dbReference type="GO" id="GO:0008146">
    <property type="term" value="F:sulfotransferase activity"/>
    <property type="evidence" value="ECO:0007669"/>
    <property type="project" value="InterPro"/>
</dbReference>
<comment type="caution">
    <text evidence="4">The sequence shown here is derived from an EMBL/GenBank/DDBJ whole genome shotgun (WGS) entry which is preliminary data.</text>
</comment>
<dbReference type="PANTHER" id="PTHR10605:SF56">
    <property type="entry name" value="BIFUNCTIONAL HEPARAN SULFATE N-DEACETYLASE_N-SULFOTRANSFERASE"/>
    <property type="match status" value="1"/>
</dbReference>
<dbReference type="PANTHER" id="PTHR10605">
    <property type="entry name" value="HEPARAN SULFATE SULFOTRANSFERASE"/>
    <property type="match status" value="1"/>
</dbReference>
<dbReference type="InterPro" id="IPR027417">
    <property type="entry name" value="P-loop_NTPase"/>
</dbReference>
<evidence type="ECO:0000256" key="2">
    <source>
        <dbReference type="ARBA" id="ARBA00023180"/>
    </source>
</evidence>
<dbReference type="InterPro" id="IPR000863">
    <property type="entry name" value="Sulfotransferase_dom"/>
</dbReference>
<dbReference type="Proteomes" id="UP000018895">
    <property type="component" value="Unassembled WGS sequence"/>
</dbReference>
<keyword evidence="5" id="KW-1185">Reference proteome</keyword>
<dbReference type="Gene3D" id="3.40.50.300">
    <property type="entry name" value="P-loop containing nucleotide triphosphate hydrolases"/>
    <property type="match status" value="1"/>
</dbReference>
<organism evidence="4 5">
    <name type="scientific">Halalkalibacter hemicellulosilyticusJCM 9152</name>
    <dbReference type="NCBI Taxonomy" id="1236971"/>
    <lineage>
        <taxon>Bacteria</taxon>
        <taxon>Bacillati</taxon>
        <taxon>Bacillota</taxon>
        <taxon>Bacilli</taxon>
        <taxon>Bacillales</taxon>
        <taxon>Bacillaceae</taxon>
        <taxon>Halalkalibacter</taxon>
    </lineage>
</organism>
<keyword evidence="2" id="KW-0325">Glycoprotein</keyword>
<dbReference type="STRING" id="1236971.JCM9152_2361"/>
<dbReference type="InterPro" id="IPR037359">
    <property type="entry name" value="NST/OST"/>
</dbReference>
<dbReference type="EMBL" id="BAUU01000014">
    <property type="protein sequence ID" value="GAE30928.1"/>
    <property type="molecule type" value="Genomic_DNA"/>
</dbReference>
<sequence length="235" mass="28207">MASPSFLIIGAQKCGTTSLYQYLIKHPTISQAKRKEIHYFDVYYDKGTEWYEQQFSPLPKGHITGEATPRYLFHSKCPQRVYQYNPNMKLILLLRDPIDRAFSNYQMDIRNKSEKLKKKHSSSFLSFEETLNTKKGNNYLLKGLYYSQLKQWLRYFPLHQFHIIESNDFYQKTSEMMNLTFHFLGVKQTDSISYKVYHQGSYAPLNPSVRKKLSYYFKPYNEKLYQLIKRRFDWS</sequence>
<evidence type="ECO:0000313" key="5">
    <source>
        <dbReference type="Proteomes" id="UP000018895"/>
    </source>
</evidence>
<dbReference type="AlphaFoldDB" id="W4QH25"/>
<proteinExistence type="predicted"/>
<name>W4QH25_9BACI</name>
<feature type="domain" description="Sulfotransferase" evidence="3">
    <location>
        <begin position="5"/>
        <end position="192"/>
    </location>
</feature>
<gene>
    <name evidence="4" type="ORF">JCM9152_2361</name>
</gene>